<accession>A0ABM8CR59</accession>
<keyword evidence="2" id="KW-1185">Reference proteome</keyword>
<evidence type="ECO:0000313" key="2">
    <source>
        <dbReference type="Proteomes" id="UP001317870"/>
    </source>
</evidence>
<reference evidence="1 2" key="1">
    <citation type="submission" date="2022-11" db="EMBL/GenBank/DDBJ databases">
        <title>Genome Sequencing of Nocardia sp. ON39_IFM12276 and assembly.</title>
        <authorList>
            <person name="Shimojima M."/>
            <person name="Toyokawa M."/>
            <person name="Uesaka K."/>
        </authorList>
    </citation>
    <scope>NUCLEOTIDE SEQUENCE [LARGE SCALE GENOMIC DNA]</scope>
    <source>
        <strain evidence="1 2">IFM 12276</strain>
    </source>
</reference>
<name>A0ABM8CR59_9NOCA</name>
<dbReference type="Proteomes" id="UP001317870">
    <property type="component" value="Chromosome"/>
</dbReference>
<proteinExistence type="predicted"/>
<evidence type="ECO:0000313" key="1">
    <source>
        <dbReference type="EMBL" id="BDT97306.1"/>
    </source>
</evidence>
<sequence length="175" mass="19434">MSDTNTTPGHVTKAEITVARGYLRACVEYVSADPERSARIEALDSDAVYQRILRVWPEGWDHFREVFANDIADAEADERAAWFAEASQAARGHLFASRLPAAALRWGRCSLTATEAVTTLGADIAENRREAAEWHWIAEILGVPVPVAMAWAVEGRTRQLAAAIFRPFHTTEKEN</sequence>
<dbReference type="EMBL" id="AP026978">
    <property type="protein sequence ID" value="BDT97306.1"/>
    <property type="molecule type" value="Genomic_DNA"/>
</dbReference>
<gene>
    <name evidence="1" type="ORF">IFM12276_03350</name>
</gene>
<organism evidence="1 2">
    <name type="scientific">Nocardia sputorum</name>
    <dbReference type="NCBI Taxonomy" id="2984338"/>
    <lineage>
        <taxon>Bacteria</taxon>
        <taxon>Bacillati</taxon>
        <taxon>Actinomycetota</taxon>
        <taxon>Actinomycetes</taxon>
        <taxon>Mycobacteriales</taxon>
        <taxon>Nocardiaceae</taxon>
        <taxon>Nocardia</taxon>
    </lineage>
</organism>
<protein>
    <submittedName>
        <fullName evidence="1">Uncharacterized protein</fullName>
    </submittedName>
</protein>
<dbReference type="RefSeq" id="WP_281877249.1">
    <property type="nucleotide sequence ID" value="NZ_AP026978.1"/>
</dbReference>